<dbReference type="InterPro" id="IPR036737">
    <property type="entry name" value="OmpA-like_sf"/>
</dbReference>
<dbReference type="PROSITE" id="PS51123">
    <property type="entry name" value="OMPA_2"/>
    <property type="match status" value="1"/>
</dbReference>
<dbReference type="SUPFAM" id="SSF103088">
    <property type="entry name" value="OmpA-like"/>
    <property type="match status" value="1"/>
</dbReference>
<keyword evidence="2 3" id="KW-0472">Membrane</keyword>
<organism evidence="6 7">
    <name type="scientific">Tepidimonas charontis</name>
    <dbReference type="NCBI Taxonomy" id="2267262"/>
    <lineage>
        <taxon>Bacteria</taxon>
        <taxon>Pseudomonadati</taxon>
        <taxon>Pseudomonadota</taxon>
        <taxon>Betaproteobacteria</taxon>
        <taxon>Burkholderiales</taxon>
        <taxon>Tepidimonas</taxon>
    </lineage>
</organism>
<evidence type="ECO:0000256" key="2">
    <source>
        <dbReference type="ARBA" id="ARBA00023136"/>
    </source>
</evidence>
<evidence type="ECO:0000313" key="6">
    <source>
        <dbReference type="EMBL" id="TSE28152.1"/>
    </source>
</evidence>
<comment type="caution">
    <text evidence="6">The sequence shown here is derived from an EMBL/GenBank/DDBJ whole genome shotgun (WGS) entry which is preliminary data.</text>
</comment>
<evidence type="ECO:0000313" key="7">
    <source>
        <dbReference type="Proteomes" id="UP000318294"/>
    </source>
</evidence>
<dbReference type="Pfam" id="PF00691">
    <property type="entry name" value="OmpA"/>
    <property type="match status" value="1"/>
</dbReference>
<evidence type="ECO:0000256" key="3">
    <source>
        <dbReference type="PROSITE-ProRule" id="PRU00473"/>
    </source>
</evidence>
<comment type="subcellular location">
    <subcellularLocation>
        <location evidence="1">Membrane</location>
    </subcellularLocation>
</comment>
<dbReference type="Proteomes" id="UP000318294">
    <property type="component" value="Unassembled WGS sequence"/>
</dbReference>
<reference evidence="6 7" key="1">
    <citation type="submission" date="2019-07" db="EMBL/GenBank/DDBJ databases">
        <title>Tepidimonas charontis SPSP-6 draft genome.</title>
        <authorList>
            <person name="Da Costa M.S."/>
            <person name="Froufe H.J.C."/>
            <person name="Egas C."/>
            <person name="Albuquerque L."/>
        </authorList>
    </citation>
    <scope>NUCLEOTIDE SEQUENCE [LARGE SCALE GENOMIC DNA]</scope>
    <source>
        <strain evidence="6 7">SPSP-6</strain>
    </source>
</reference>
<dbReference type="Gene3D" id="3.30.1330.60">
    <property type="entry name" value="OmpA-like domain"/>
    <property type="match status" value="1"/>
</dbReference>
<dbReference type="AlphaFoldDB" id="A0A554WX42"/>
<keyword evidence="7" id="KW-1185">Reference proteome</keyword>
<evidence type="ECO:0000259" key="5">
    <source>
        <dbReference type="PROSITE" id="PS51123"/>
    </source>
</evidence>
<dbReference type="InterPro" id="IPR006664">
    <property type="entry name" value="OMP_bac"/>
</dbReference>
<gene>
    <name evidence="6" type="primary">ompA</name>
    <name evidence="6" type="ORF">Tchar_02693</name>
</gene>
<evidence type="ECO:0000256" key="1">
    <source>
        <dbReference type="ARBA" id="ARBA00004370"/>
    </source>
</evidence>
<protein>
    <submittedName>
        <fullName evidence="6">Outer membrane protein A</fullName>
    </submittedName>
</protein>
<dbReference type="CDD" id="cd07185">
    <property type="entry name" value="OmpA_C-like"/>
    <property type="match status" value="1"/>
</dbReference>
<proteinExistence type="predicted"/>
<dbReference type="PRINTS" id="PR01021">
    <property type="entry name" value="OMPADOMAIN"/>
</dbReference>
<sequence>MRARPTPAAARPAAPAPTPAPSAPQKFTFQGDALFDFDKAVLTPQGKSALDGLISKIKATNLEVVIAVGHTDSVGSDAYNDRLSLRRAGSVLTCVQNRLG</sequence>
<accession>A0A554WX42</accession>
<dbReference type="EMBL" id="VJON01000120">
    <property type="protein sequence ID" value="TSE28152.1"/>
    <property type="molecule type" value="Genomic_DNA"/>
</dbReference>
<dbReference type="InterPro" id="IPR006665">
    <property type="entry name" value="OmpA-like"/>
</dbReference>
<feature type="domain" description="OmpA-like" evidence="5">
    <location>
        <begin position="22"/>
        <end position="100"/>
    </location>
</feature>
<evidence type="ECO:0000256" key="4">
    <source>
        <dbReference type="SAM" id="MobiDB-lite"/>
    </source>
</evidence>
<feature type="compositionally biased region" description="Low complexity" evidence="4">
    <location>
        <begin position="1"/>
        <end position="13"/>
    </location>
</feature>
<name>A0A554WX42_9BURK</name>
<feature type="region of interest" description="Disordered" evidence="4">
    <location>
        <begin position="1"/>
        <end position="25"/>
    </location>
</feature>
<dbReference type="GO" id="GO:0016020">
    <property type="term" value="C:membrane"/>
    <property type="evidence" value="ECO:0007669"/>
    <property type="project" value="UniProtKB-SubCell"/>
</dbReference>